<feature type="compositionally biased region" description="Low complexity" evidence="2">
    <location>
        <begin position="230"/>
        <end position="252"/>
    </location>
</feature>
<evidence type="ECO:0000313" key="3">
    <source>
        <dbReference type="EMBL" id="KIY50590.1"/>
    </source>
</evidence>
<feature type="compositionally biased region" description="Acidic residues" evidence="2">
    <location>
        <begin position="165"/>
        <end position="176"/>
    </location>
</feature>
<feature type="compositionally biased region" description="Low complexity" evidence="2">
    <location>
        <begin position="713"/>
        <end position="731"/>
    </location>
</feature>
<dbReference type="AlphaFoldDB" id="A0A0D7AJT5"/>
<accession>A0A0D7AJT5</accession>
<keyword evidence="1" id="KW-0175">Coiled coil</keyword>
<name>A0A0D7AJT5_9AGAR</name>
<evidence type="ECO:0000256" key="1">
    <source>
        <dbReference type="SAM" id="Coils"/>
    </source>
</evidence>
<dbReference type="EMBL" id="KN881675">
    <property type="protein sequence ID" value="KIY50590.1"/>
    <property type="molecule type" value="Genomic_DNA"/>
</dbReference>
<keyword evidence="4" id="KW-1185">Reference proteome</keyword>
<feature type="region of interest" description="Disordered" evidence="2">
    <location>
        <begin position="704"/>
        <end position="731"/>
    </location>
</feature>
<feature type="compositionally biased region" description="Low complexity" evidence="2">
    <location>
        <begin position="501"/>
        <end position="510"/>
    </location>
</feature>
<dbReference type="OrthoDB" id="2565072at2759"/>
<evidence type="ECO:0000256" key="2">
    <source>
        <dbReference type="SAM" id="MobiDB-lite"/>
    </source>
</evidence>
<feature type="compositionally biased region" description="Pro residues" evidence="2">
    <location>
        <begin position="591"/>
        <end position="603"/>
    </location>
</feature>
<evidence type="ECO:0000313" key="4">
    <source>
        <dbReference type="Proteomes" id="UP000054144"/>
    </source>
</evidence>
<feature type="compositionally biased region" description="Basic and acidic residues" evidence="2">
    <location>
        <begin position="28"/>
        <end position="38"/>
    </location>
</feature>
<sequence>MSHAIPPLASPSDADNEHVRRLLGQRATRADLHSRFPDVFDQDDSPSVYSHPYFSPPTPHVASNSDFTYPSPPGHAHQYHQQPARVVTSPRSPPARPRFSDDPGASILDLDDDSSRSSLESGPDDDDDHDEEHSDDDDDPDDNDEPSRMSYLGPKMRFHSRAPWETEDGVLEEDEPDTRSVLSGFHGRNTPDTFGALGFGRRSGESSRSSSKFKRSLDNPTNHSSKQRGALESLAQASLSSSSLISSSTSSHGGSGLRSVFSLGRGTNHSPQPSQSPSNITPASPSTVVAPRSPRKSVDAAFVDVSRQETHSSTTSNSCLEGSDENVHPYANPHNIAVSFPVVQPSSPASSVFKQTSVSRSDSITTVTESVIGHRARAQTAGEQDQTFLQTPRMRSSTIQGREISSPLPIGTARADASPIRDSSPNVSSIPGWLETTSAPAFNLISLEEARAQRSRNATGSARKSTSSAVSAVAPFPEPVEVASRPASLEKDKNQARSRARSVSAGSKARQALHSMVGGGGAQPVQLQRRESETLAPPVSSPHSSAKLLRHKKSGFMRIFNGRDKDKEESPPPIPALPGAYAVHTVNVIPKPAPSRVPVPRLSPPLGGFDRNAALLSPSSASQHKRSPPPLTIQTPSYSRSDDEGDGTMHGRTPSSPPQQPWLRVSNLPSSAPAQISDFPPLKLRPVSSLLSTAKFGDHIVVSPRSSFENQEPETPGSTTPSTLVSPTSPSHGALLATLARSDGRSSGEKSTSSGGSIAEDQTAIIKALQEQIVSSKMVWQRQIWELEGQIRDLKAEVEDLRVATDNTEYCNSCGRGRKEPAASEGTAASSTSNTDHSVVNRPRARTGIVSSRFGGTV</sequence>
<feature type="compositionally biased region" description="Low complexity" evidence="2">
    <location>
        <begin position="823"/>
        <end position="835"/>
    </location>
</feature>
<reference evidence="3 4" key="1">
    <citation type="journal article" date="2015" name="Fungal Genet. Biol.">
        <title>Evolution of novel wood decay mechanisms in Agaricales revealed by the genome sequences of Fistulina hepatica and Cylindrobasidium torrendii.</title>
        <authorList>
            <person name="Floudas D."/>
            <person name="Held B.W."/>
            <person name="Riley R."/>
            <person name="Nagy L.G."/>
            <person name="Koehler G."/>
            <person name="Ransdell A.S."/>
            <person name="Younus H."/>
            <person name="Chow J."/>
            <person name="Chiniquy J."/>
            <person name="Lipzen A."/>
            <person name="Tritt A."/>
            <person name="Sun H."/>
            <person name="Haridas S."/>
            <person name="LaButti K."/>
            <person name="Ohm R.A."/>
            <person name="Kues U."/>
            <person name="Blanchette R.A."/>
            <person name="Grigoriev I.V."/>
            <person name="Minto R.E."/>
            <person name="Hibbett D.S."/>
        </authorList>
    </citation>
    <scope>NUCLEOTIDE SEQUENCE [LARGE SCALE GENOMIC DNA]</scope>
    <source>
        <strain evidence="3 4">ATCC 64428</strain>
    </source>
</reference>
<gene>
    <name evidence="3" type="ORF">FISHEDRAFT_71630</name>
</gene>
<dbReference type="Proteomes" id="UP000054144">
    <property type="component" value="Unassembled WGS sequence"/>
</dbReference>
<organism evidence="3 4">
    <name type="scientific">Fistulina hepatica ATCC 64428</name>
    <dbReference type="NCBI Taxonomy" id="1128425"/>
    <lineage>
        <taxon>Eukaryota</taxon>
        <taxon>Fungi</taxon>
        <taxon>Dikarya</taxon>
        <taxon>Basidiomycota</taxon>
        <taxon>Agaricomycotina</taxon>
        <taxon>Agaricomycetes</taxon>
        <taxon>Agaricomycetidae</taxon>
        <taxon>Agaricales</taxon>
        <taxon>Fistulinaceae</taxon>
        <taxon>Fistulina</taxon>
    </lineage>
</organism>
<feature type="compositionally biased region" description="Acidic residues" evidence="2">
    <location>
        <begin position="122"/>
        <end position="144"/>
    </location>
</feature>
<feature type="region of interest" description="Disordered" evidence="2">
    <location>
        <begin position="739"/>
        <end position="758"/>
    </location>
</feature>
<feature type="region of interest" description="Disordered" evidence="2">
    <location>
        <begin position="590"/>
        <end position="666"/>
    </location>
</feature>
<feature type="coiled-coil region" evidence="1">
    <location>
        <begin position="777"/>
        <end position="804"/>
    </location>
</feature>
<feature type="region of interest" description="Disordered" evidence="2">
    <location>
        <begin position="815"/>
        <end position="858"/>
    </location>
</feature>
<proteinExistence type="predicted"/>
<feature type="region of interest" description="Disordered" evidence="2">
    <location>
        <begin position="1"/>
        <end position="332"/>
    </location>
</feature>
<feature type="region of interest" description="Disordered" evidence="2">
    <location>
        <begin position="482"/>
        <end position="554"/>
    </location>
</feature>
<protein>
    <submittedName>
        <fullName evidence="3">Uncharacterized protein</fullName>
    </submittedName>
</protein>
<feature type="compositionally biased region" description="Polar residues" evidence="2">
    <location>
        <begin position="311"/>
        <end position="320"/>
    </location>
</feature>